<sequence length="427" mass="44825">MTETSPLHEPGAPSTRSHPIRVISYVNRREVARVSRVLRAELVGGVIIMAAAALGFIAANSPLSDAYFSIKEFTVGPEALHLHLSIGEWTADGLLAIFFFMVGLELKREFVGGALSRFSTAVVPVAAAFGGVAVPALIYTAVNAGTETAHGWAIPTATDIAFAVAVLGLLAPGIPMALRMFLLTLAVVDDLIAITIIAIFYTDGLNLAALGLSAIPIAAFAIIGHRFPHRLARSGIAPWAIMLPLGVVAWGLFHASGIHATIAGVVLAFLIPVRGKRDTDLAEIFERRFRPLSTGVAVPLFAFFAAGVAVGSTSGFPFDPVALGVMAGLVLGKPIGITVTTWLVTKFTRAELDASVQWKKLVGVGALAGVGFTVSLLVTDLSFTDPEHADMARLAVMVGSLIAIAVSACFLVRPSEARAAKRLPRTH</sequence>
<organism evidence="12 13">
    <name type="scientific">Leucobacter tardus</name>
    <dbReference type="NCBI Taxonomy" id="501483"/>
    <lineage>
        <taxon>Bacteria</taxon>
        <taxon>Bacillati</taxon>
        <taxon>Actinomycetota</taxon>
        <taxon>Actinomycetes</taxon>
        <taxon>Micrococcales</taxon>
        <taxon>Microbacteriaceae</taxon>
        <taxon>Leucobacter</taxon>
    </lineage>
</organism>
<evidence type="ECO:0000256" key="3">
    <source>
        <dbReference type="ARBA" id="ARBA00022449"/>
    </source>
</evidence>
<feature type="transmembrane region" description="Helical" evidence="11">
    <location>
        <begin position="118"/>
        <end position="140"/>
    </location>
</feature>
<feature type="transmembrane region" description="Helical" evidence="11">
    <location>
        <begin position="391"/>
        <end position="412"/>
    </location>
</feature>
<feature type="transmembrane region" description="Helical" evidence="11">
    <location>
        <begin position="89"/>
        <end position="106"/>
    </location>
</feature>
<evidence type="ECO:0000256" key="7">
    <source>
        <dbReference type="ARBA" id="ARBA00023053"/>
    </source>
</evidence>
<keyword evidence="4 11" id="KW-1003">Cell membrane</keyword>
<dbReference type="PANTHER" id="PTHR30341">
    <property type="entry name" value="SODIUM ION/PROTON ANTIPORTER NHAA-RELATED"/>
    <property type="match status" value="1"/>
</dbReference>
<comment type="subcellular location">
    <subcellularLocation>
        <location evidence="1">Cell inner membrane</location>
        <topology evidence="1">Multi-pass membrane protein</topology>
    </subcellularLocation>
    <subcellularLocation>
        <location evidence="11">Cell membrane</location>
        <topology evidence="11">Multi-pass membrane protein</topology>
    </subcellularLocation>
</comment>
<dbReference type="InterPro" id="IPR004670">
    <property type="entry name" value="NhaA"/>
</dbReference>
<evidence type="ECO:0000256" key="11">
    <source>
        <dbReference type="HAMAP-Rule" id="MF_01844"/>
    </source>
</evidence>
<dbReference type="AlphaFoldDB" id="A0A939TMP8"/>
<evidence type="ECO:0000313" key="12">
    <source>
        <dbReference type="EMBL" id="MBO2989399.1"/>
    </source>
</evidence>
<reference evidence="12" key="1">
    <citation type="submission" date="2021-03" db="EMBL/GenBank/DDBJ databases">
        <title>Leucobacter chromiisoli sp. nov., isolated from chromium-containing soil of chemical plant.</title>
        <authorList>
            <person name="Xu Z."/>
        </authorList>
    </citation>
    <scope>NUCLEOTIDE SEQUENCE</scope>
    <source>
        <strain evidence="12">K 70/01</strain>
    </source>
</reference>
<evidence type="ECO:0000256" key="1">
    <source>
        <dbReference type="ARBA" id="ARBA00004429"/>
    </source>
</evidence>
<evidence type="ECO:0000256" key="8">
    <source>
        <dbReference type="ARBA" id="ARBA00023065"/>
    </source>
</evidence>
<accession>A0A939TMP8</accession>
<keyword evidence="5 11" id="KW-0812">Transmembrane</keyword>
<dbReference type="NCBIfam" id="TIGR00773">
    <property type="entry name" value="NhaA"/>
    <property type="match status" value="1"/>
</dbReference>
<keyword evidence="7 11" id="KW-0915">Sodium</keyword>
<keyword evidence="13" id="KW-1185">Reference proteome</keyword>
<dbReference type="GO" id="GO:0006885">
    <property type="term" value="P:regulation of pH"/>
    <property type="evidence" value="ECO:0007669"/>
    <property type="project" value="UniProtKB-UniRule"/>
</dbReference>
<evidence type="ECO:0000256" key="6">
    <source>
        <dbReference type="ARBA" id="ARBA00022989"/>
    </source>
</evidence>
<comment type="similarity">
    <text evidence="11">Belongs to the NhaA Na(+)/H(+) (TC 2.A.33) antiporter family.</text>
</comment>
<evidence type="ECO:0000256" key="4">
    <source>
        <dbReference type="ARBA" id="ARBA00022475"/>
    </source>
</evidence>
<evidence type="ECO:0000256" key="2">
    <source>
        <dbReference type="ARBA" id="ARBA00022448"/>
    </source>
</evidence>
<evidence type="ECO:0000313" key="13">
    <source>
        <dbReference type="Proteomes" id="UP000668403"/>
    </source>
</evidence>
<feature type="transmembrane region" description="Helical" evidence="11">
    <location>
        <begin position="258"/>
        <end position="275"/>
    </location>
</feature>
<proteinExistence type="inferred from homology"/>
<comment type="catalytic activity">
    <reaction evidence="11">
        <text>Na(+)(in) + 2 H(+)(out) = Na(+)(out) + 2 H(+)(in)</text>
        <dbReference type="Rhea" id="RHEA:29251"/>
        <dbReference type="ChEBI" id="CHEBI:15378"/>
        <dbReference type="ChEBI" id="CHEBI:29101"/>
    </reaction>
</comment>
<feature type="transmembrane region" description="Helical" evidence="11">
    <location>
        <begin position="296"/>
        <end position="316"/>
    </location>
</feature>
<feature type="transmembrane region" description="Helical" evidence="11">
    <location>
        <begin position="361"/>
        <end position="379"/>
    </location>
</feature>
<dbReference type="PANTHER" id="PTHR30341:SF0">
    <property type="entry name" value="NA(+)_H(+) ANTIPORTER NHAA"/>
    <property type="match status" value="1"/>
</dbReference>
<evidence type="ECO:0000256" key="10">
    <source>
        <dbReference type="ARBA" id="ARBA00023201"/>
    </source>
</evidence>
<comment type="function">
    <text evidence="11">Na(+)/H(+) antiporter that extrudes sodium in exchange for external protons.</text>
</comment>
<keyword evidence="2 11" id="KW-0813">Transport</keyword>
<feature type="transmembrane region" description="Helical" evidence="11">
    <location>
        <begin position="236"/>
        <end position="252"/>
    </location>
</feature>
<gene>
    <name evidence="11 12" type="primary">nhaA</name>
    <name evidence="12" type="ORF">J4H85_05240</name>
</gene>
<keyword evidence="10 11" id="KW-0739">Sodium transport</keyword>
<protein>
    <recommendedName>
        <fullName evidence="11">Na(+)/H(+) antiporter NhaA</fullName>
    </recommendedName>
    <alternativeName>
        <fullName evidence="11">Sodium/proton antiporter NhaA</fullName>
    </alternativeName>
</protein>
<evidence type="ECO:0000256" key="5">
    <source>
        <dbReference type="ARBA" id="ARBA00022692"/>
    </source>
</evidence>
<feature type="transmembrane region" description="Helical" evidence="11">
    <location>
        <begin position="322"/>
        <end position="345"/>
    </location>
</feature>
<keyword evidence="8 11" id="KW-0406">Ion transport</keyword>
<comment type="caution">
    <text evidence="12">The sequence shown here is derived from an EMBL/GenBank/DDBJ whole genome shotgun (WGS) entry which is preliminary data.</text>
</comment>
<dbReference type="GO" id="GO:0005886">
    <property type="term" value="C:plasma membrane"/>
    <property type="evidence" value="ECO:0007669"/>
    <property type="project" value="UniProtKB-SubCell"/>
</dbReference>
<dbReference type="GO" id="GO:0015385">
    <property type="term" value="F:sodium:proton antiporter activity"/>
    <property type="evidence" value="ECO:0007669"/>
    <property type="project" value="UniProtKB-UniRule"/>
</dbReference>
<evidence type="ECO:0000256" key="9">
    <source>
        <dbReference type="ARBA" id="ARBA00023136"/>
    </source>
</evidence>
<feature type="transmembrane region" description="Helical" evidence="11">
    <location>
        <begin position="207"/>
        <end position="224"/>
    </location>
</feature>
<dbReference type="HAMAP" id="MF_01844">
    <property type="entry name" value="NhaA"/>
    <property type="match status" value="1"/>
</dbReference>
<feature type="transmembrane region" description="Helical" evidence="11">
    <location>
        <begin position="37"/>
        <end position="59"/>
    </location>
</feature>
<dbReference type="EMBL" id="JAGFBF010000003">
    <property type="protein sequence ID" value="MBO2989399.1"/>
    <property type="molecule type" value="Genomic_DNA"/>
</dbReference>
<keyword evidence="9 11" id="KW-0472">Membrane</keyword>
<keyword evidence="6 11" id="KW-1133">Transmembrane helix</keyword>
<dbReference type="RefSeq" id="WP_208237589.1">
    <property type="nucleotide sequence ID" value="NZ_BAAAQU010000001.1"/>
</dbReference>
<feature type="transmembrane region" description="Helical" evidence="11">
    <location>
        <begin position="152"/>
        <end position="174"/>
    </location>
</feature>
<dbReference type="Pfam" id="PF06965">
    <property type="entry name" value="Na_H_antiport_1"/>
    <property type="match status" value="1"/>
</dbReference>
<dbReference type="InterPro" id="IPR023171">
    <property type="entry name" value="Na/H_antiporter_dom_sf"/>
</dbReference>
<name>A0A939TMP8_9MICO</name>
<dbReference type="Gene3D" id="1.20.1530.10">
    <property type="entry name" value="Na+/H+ antiporter like domain"/>
    <property type="match status" value="1"/>
</dbReference>
<keyword evidence="3 11" id="KW-0050">Antiport</keyword>
<feature type="transmembrane region" description="Helical" evidence="11">
    <location>
        <begin position="181"/>
        <end position="201"/>
    </location>
</feature>
<dbReference type="Proteomes" id="UP000668403">
    <property type="component" value="Unassembled WGS sequence"/>
</dbReference>